<accession>W5MQ83</accession>
<proteinExistence type="inferred from homology"/>
<dbReference type="Ensembl" id="ENSLOCT00000010557.1">
    <property type="protein sequence ID" value="ENSLOCP00000010542.1"/>
    <property type="gene ID" value="ENSLOCG00000008673.1"/>
</dbReference>
<evidence type="ECO:0000313" key="7">
    <source>
        <dbReference type="Ensembl" id="ENSLOCP00000010542.1"/>
    </source>
</evidence>
<evidence type="ECO:0008006" key="9">
    <source>
        <dbReference type="Google" id="ProtNLM"/>
    </source>
</evidence>
<evidence type="ECO:0000256" key="5">
    <source>
        <dbReference type="ARBA" id="ARBA00022949"/>
    </source>
</evidence>
<dbReference type="GO" id="GO:0070161">
    <property type="term" value="C:anchoring junction"/>
    <property type="evidence" value="ECO:0007669"/>
    <property type="project" value="UniProtKB-SubCell"/>
</dbReference>
<dbReference type="SUPFAM" id="SSF75399">
    <property type="entry name" value="Plakin repeat"/>
    <property type="match status" value="5"/>
</dbReference>
<dbReference type="InterPro" id="IPR043197">
    <property type="entry name" value="Plakin"/>
</dbReference>
<dbReference type="PANTHER" id="PTHR23169">
    <property type="entry name" value="ENVOPLAKIN"/>
    <property type="match status" value="1"/>
</dbReference>
<comment type="subcellular location">
    <subcellularLocation>
        <location evidence="1">Cell junction</location>
    </subcellularLocation>
</comment>
<evidence type="ECO:0000256" key="4">
    <source>
        <dbReference type="ARBA" id="ARBA00022737"/>
    </source>
</evidence>
<dbReference type="Gene3D" id="3.90.1290.10">
    <property type="entry name" value="Plakin repeat"/>
    <property type="match status" value="5"/>
</dbReference>
<comment type="similarity">
    <text evidence="2">Belongs to the plakin or cytolinker family.</text>
</comment>
<reference evidence="7" key="2">
    <citation type="submission" date="2025-08" db="UniProtKB">
        <authorList>
            <consortium name="Ensembl"/>
        </authorList>
    </citation>
    <scope>IDENTIFICATION</scope>
</reference>
<reference evidence="8" key="1">
    <citation type="submission" date="2011-12" db="EMBL/GenBank/DDBJ databases">
        <title>The Draft Genome of Lepisosteus oculatus.</title>
        <authorList>
            <consortium name="The Broad Institute Genome Assembly &amp; Analysis Group"/>
            <consortium name="Computational R&amp;D Group"/>
            <consortium name="and Sequencing Platform"/>
            <person name="Di Palma F."/>
            <person name="Alfoldi J."/>
            <person name="Johnson J."/>
            <person name="Berlin A."/>
            <person name="Gnerre S."/>
            <person name="Jaffe D."/>
            <person name="MacCallum I."/>
            <person name="Young S."/>
            <person name="Walker B.J."/>
            <person name="Lander E.S."/>
            <person name="Lindblad-Toh K."/>
        </authorList>
    </citation>
    <scope>NUCLEOTIDE SEQUENCE [LARGE SCALE GENOMIC DNA]</scope>
</reference>
<dbReference type="OMA" id="EQKVVGW"/>
<keyword evidence="6" id="KW-0175">Coiled coil</keyword>
<keyword evidence="3" id="KW-0597">Phosphoprotein</keyword>
<dbReference type="Pfam" id="PF00681">
    <property type="entry name" value="Plectin"/>
    <property type="match status" value="10"/>
</dbReference>
<evidence type="ECO:0000256" key="2">
    <source>
        <dbReference type="ARBA" id="ARBA00009109"/>
    </source>
</evidence>
<dbReference type="eggNOG" id="KOG0516">
    <property type="taxonomic scope" value="Eukaryota"/>
</dbReference>
<dbReference type="GeneTree" id="ENSGT00940000162855"/>
<dbReference type="InterPro" id="IPR035915">
    <property type="entry name" value="Plakin_repeat_sf"/>
</dbReference>
<protein>
    <recommendedName>
        <fullName evidence="9">Epiplakin 1</fullName>
    </recommendedName>
</protein>
<dbReference type="Bgee" id="ENSLOCG00000008673">
    <property type="expression patterns" value="Expressed in intestine and 6 other cell types or tissues"/>
</dbReference>
<dbReference type="InterPro" id="IPR001101">
    <property type="entry name" value="Plectin_repeat"/>
</dbReference>
<dbReference type="Proteomes" id="UP000018468">
    <property type="component" value="Linkage group LG11"/>
</dbReference>
<dbReference type="GO" id="GO:0005856">
    <property type="term" value="C:cytoskeleton"/>
    <property type="evidence" value="ECO:0007669"/>
    <property type="project" value="InterPro"/>
</dbReference>
<keyword evidence="5" id="KW-0965">Cell junction</keyword>
<dbReference type="GO" id="GO:0045104">
    <property type="term" value="P:intermediate filament cytoskeleton organization"/>
    <property type="evidence" value="ECO:0007669"/>
    <property type="project" value="InterPro"/>
</dbReference>
<keyword evidence="4" id="KW-0677">Repeat</keyword>
<reference evidence="7" key="3">
    <citation type="submission" date="2025-09" db="UniProtKB">
        <authorList>
            <consortium name="Ensembl"/>
        </authorList>
    </citation>
    <scope>IDENTIFICATION</scope>
</reference>
<dbReference type="SMART" id="SM00250">
    <property type="entry name" value="PLEC"/>
    <property type="match status" value="25"/>
</dbReference>
<evidence type="ECO:0000313" key="8">
    <source>
        <dbReference type="Proteomes" id="UP000018468"/>
    </source>
</evidence>
<dbReference type="InParanoid" id="W5MQ83"/>
<dbReference type="FunFam" id="3.90.1290.10:FF:000001">
    <property type="entry name" value="Plectin a"/>
    <property type="match status" value="5"/>
</dbReference>
<sequence length="1470" mass="163517">TFKGLRKGVSSADLLASKIIDKKMFEDLQQGKVTVEEVMLEETVKGYLQGTGSIAGVIVLSSNRKMSIYQAMKEGILMPGTALNLLEAQAATGFMIDPVKNKTFTVDEAVRNQLIGPQFHAKLLSAERAVNGYKDPYTGKTISLFEAMAKDLIVKDHGIRLLEAQIATGGIIDPIHSHRLPVDVAYQRGYFDEVMNGILKDSGDDTKGFFDPNTKENLTYLQLMDRCMIDLATGLCLLPLQKQTGSESYCFVDYNIKTTLKEVKVTLNCGKFMGKTVSIWELLMSDYFDEQQRQNIIQKYREGSLTIKSIITKVTEAIEYSVQTSKAVFEGIRETVTAQQLLESEIITENIFDQLKQGKKTAEDVTEDEVVKTYLHGTGSIAGVVLSDSRQVMTIYEAGRKGKLMPGTALILLEAQAASGFIIDPIANVKYSVDEAAKAKIIGPDVHAKLCSAERAVTGYKDPYNGNKISLFQAMKKDLIVKDHGIRLLEAQIATGGIIDPVNSLRIPVHVAYKRGYFDEEMNQILCDPTDDTKGFFDPNTQENLTYMQLKERCIIDSSTGLCLLPLKDKSKRFNMDKQIKDTFLAKTVLVKYGRFSGKSVTVWDLINSEYLCEEKRRELFKLYKTKKITIEEIITTILTIIERTELKHQSNLTFEGLRGEISVVDLVESKIITKNIYDELIKGNLTKEEVMLMDTVRTYLKGSSSVAGIVLQSSNQKLSIYQAKKKGLLTPGTALCLLEAQAATGFIIDPLQDRRLTVDEAVREKVIGPELYEKLLSAEKAVTGYVDPYTGKKISLFQAMQKDLILKQHGIRLLEAQIATGGIIDPLKSLHLPLDIAFSLGYFDEEINQILLDPSDDTKGFFDPNTRENLTYAQIIKRCIKDPQTGHLLLPITEKIKTKEATVQSRTDQEIKDEFLKNTVNVSTGSYSGQTVTLWELIQSGYFNEDQRQDLIEKYSSQRITIQEIITVITTTITEVERKKMSQQTLQGLRKKVSLLQLREASVIDEETIKDFELGQKTITEVAEQESVKQYLQGTGSVAGVLLEPTKEIISIYQAKAKGLLMPGTALVLLEAQAATGFIIDPIKNKYLSVDEAVKERVVGPELHEPLLSAERAVTGYTDPCTGETLSLFQAMKKGYIMKGHGIRLLEAQIATGGIIDPINSHRIPVRAAYKRGYFDEEIKSILSDPSDDTRGFLDPNTKENLTYLQLKAKCVKNSATGLLLLPLQERGKTTVTTSFHGIRKDVTADEMLISKIIDQELYQKLREGKVTVDEVSKIGSVQKYLQGSNSIAGVFIQSSKEKMSIYQARSKGILTPGTALVLLEAQAATGFVIDPVKNKKMSVEQAVAEGLVGAELKTKLLSAEKAVTGYTDPYTGDTISLFQALKKDLIVKDHGIRLLEAQIATGGIIDPVNSHRLPVEVAYQRGYFDEEMNRILSDPDDDTKGFFDPNTKENLTYLQLVERSVKDSETGL</sequence>
<organism evidence="7 8">
    <name type="scientific">Lepisosteus oculatus</name>
    <name type="common">Spotted gar</name>
    <dbReference type="NCBI Taxonomy" id="7918"/>
    <lineage>
        <taxon>Eukaryota</taxon>
        <taxon>Metazoa</taxon>
        <taxon>Chordata</taxon>
        <taxon>Craniata</taxon>
        <taxon>Vertebrata</taxon>
        <taxon>Euteleostomi</taxon>
        <taxon>Actinopterygii</taxon>
        <taxon>Neopterygii</taxon>
        <taxon>Holostei</taxon>
        <taxon>Semionotiformes</taxon>
        <taxon>Lepisosteidae</taxon>
        <taxon>Lepisosteus</taxon>
    </lineage>
</organism>
<keyword evidence="8" id="KW-1185">Reference proteome</keyword>
<dbReference type="PANTHER" id="PTHR23169:SF21">
    <property type="entry name" value="EPIPLAKIN"/>
    <property type="match status" value="1"/>
</dbReference>
<evidence type="ECO:0000256" key="1">
    <source>
        <dbReference type="ARBA" id="ARBA00004282"/>
    </source>
</evidence>
<dbReference type="STRING" id="7918.ENSLOCP00000010542"/>
<dbReference type="HOGENOM" id="CLU_237854_0_0_1"/>
<name>W5MQ83_LEPOC</name>
<dbReference type="EMBL" id="AHAT01020205">
    <property type="status" value="NOT_ANNOTATED_CDS"/>
    <property type="molecule type" value="Genomic_DNA"/>
</dbReference>
<evidence type="ECO:0000256" key="3">
    <source>
        <dbReference type="ARBA" id="ARBA00022553"/>
    </source>
</evidence>
<dbReference type="EMBL" id="AHAT01020206">
    <property type="status" value="NOT_ANNOTATED_CDS"/>
    <property type="molecule type" value="Genomic_DNA"/>
</dbReference>
<evidence type="ECO:0000256" key="6">
    <source>
        <dbReference type="ARBA" id="ARBA00023054"/>
    </source>
</evidence>